<evidence type="ECO:0000256" key="10">
    <source>
        <dbReference type="ARBA" id="ARBA00022989"/>
    </source>
</evidence>
<evidence type="ECO:0000259" key="17">
    <source>
        <dbReference type="PROSITE" id="PS50011"/>
    </source>
</evidence>
<dbReference type="Pfam" id="PF07714">
    <property type="entry name" value="PK_Tyr_Ser-Thr"/>
    <property type="match status" value="1"/>
</dbReference>
<dbReference type="Gene3D" id="1.10.510.10">
    <property type="entry name" value="Transferase(Phosphotransferase) domain 1"/>
    <property type="match status" value="1"/>
</dbReference>
<dbReference type="SUPFAM" id="SSF56112">
    <property type="entry name" value="Protein kinase-like (PK-like)"/>
    <property type="match status" value="1"/>
</dbReference>
<evidence type="ECO:0000256" key="2">
    <source>
        <dbReference type="ARBA" id="ARBA00012513"/>
    </source>
</evidence>
<keyword evidence="11 16" id="KW-0472">Membrane</keyword>
<dbReference type="Gene3D" id="3.30.200.20">
    <property type="entry name" value="Phosphorylase Kinase, domain 1"/>
    <property type="match status" value="1"/>
</dbReference>
<comment type="caution">
    <text evidence="18">The sequence shown here is derived from an EMBL/GenBank/DDBJ whole genome shotgun (WGS) entry which is preliminary data.</text>
</comment>
<keyword evidence="7 14" id="KW-0547">Nucleotide-binding</keyword>
<evidence type="ECO:0000256" key="8">
    <source>
        <dbReference type="ARBA" id="ARBA00022777"/>
    </source>
</evidence>
<evidence type="ECO:0000313" key="18">
    <source>
        <dbReference type="EMBL" id="CAH9113209.1"/>
    </source>
</evidence>
<evidence type="ECO:0000256" key="7">
    <source>
        <dbReference type="ARBA" id="ARBA00022741"/>
    </source>
</evidence>
<evidence type="ECO:0000313" key="20">
    <source>
        <dbReference type="Proteomes" id="UP001152523"/>
    </source>
</evidence>
<evidence type="ECO:0000256" key="11">
    <source>
        <dbReference type="ARBA" id="ARBA00023136"/>
    </source>
</evidence>
<reference evidence="18" key="1">
    <citation type="submission" date="2022-07" db="EMBL/GenBank/DDBJ databases">
        <authorList>
            <person name="Macas J."/>
            <person name="Novak P."/>
            <person name="Neumann P."/>
        </authorList>
    </citation>
    <scope>NUCLEOTIDE SEQUENCE</scope>
</reference>
<evidence type="ECO:0000313" key="19">
    <source>
        <dbReference type="EMBL" id="CAH9128347.1"/>
    </source>
</evidence>
<evidence type="ECO:0000256" key="5">
    <source>
        <dbReference type="ARBA" id="ARBA00022679"/>
    </source>
</evidence>
<dbReference type="GO" id="GO:0016020">
    <property type="term" value="C:membrane"/>
    <property type="evidence" value="ECO:0007669"/>
    <property type="project" value="UniProtKB-SubCell"/>
</dbReference>
<name>A0AAV0E4P2_9ASTE</name>
<dbReference type="PANTHER" id="PTHR48006:SF47">
    <property type="entry name" value="PHYTOSULFOKINE RECEPTOR 2-LIKE"/>
    <property type="match status" value="1"/>
</dbReference>
<dbReference type="InterPro" id="IPR017441">
    <property type="entry name" value="Protein_kinase_ATP_BS"/>
</dbReference>
<comment type="subcellular location">
    <subcellularLocation>
        <location evidence="1">Membrane</location>
        <topology evidence="1">Single-pass type I membrane protein</topology>
    </subcellularLocation>
</comment>
<evidence type="ECO:0000256" key="1">
    <source>
        <dbReference type="ARBA" id="ARBA00004479"/>
    </source>
</evidence>
<comment type="similarity">
    <text evidence="15">Belongs to the protein kinase superfamily.</text>
</comment>
<dbReference type="GO" id="GO:0004674">
    <property type="term" value="F:protein serine/threonine kinase activity"/>
    <property type="evidence" value="ECO:0007669"/>
    <property type="project" value="UniProtKB-KW"/>
</dbReference>
<evidence type="ECO:0000256" key="14">
    <source>
        <dbReference type="PROSITE-ProRule" id="PRU10141"/>
    </source>
</evidence>
<dbReference type="PANTHER" id="PTHR48006">
    <property type="entry name" value="LEUCINE-RICH REPEAT-CONTAINING PROTEIN DDB_G0281931-RELATED"/>
    <property type="match status" value="1"/>
</dbReference>
<evidence type="ECO:0000256" key="9">
    <source>
        <dbReference type="ARBA" id="ARBA00022840"/>
    </source>
</evidence>
<keyword evidence="8" id="KW-0418">Kinase</keyword>
<evidence type="ECO:0000256" key="12">
    <source>
        <dbReference type="ARBA" id="ARBA00047899"/>
    </source>
</evidence>
<dbReference type="EC" id="2.7.11.1" evidence="2"/>
<keyword evidence="6 16" id="KW-0812">Transmembrane</keyword>
<dbReference type="InterPro" id="IPR000719">
    <property type="entry name" value="Prot_kinase_dom"/>
</dbReference>
<evidence type="ECO:0000256" key="13">
    <source>
        <dbReference type="ARBA" id="ARBA00048679"/>
    </source>
</evidence>
<dbReference type="InterPro" id="IPR001245">
    <property type="entry name" value="Ser-Thr/Tyr_kinase_cat_dom"/>
</dbReference>
<evidence type="ECO:0000256" key="15">
    <source>
        <dbReference type="RuleBase" id="RU000304"/>
    </source>
</evidence>
<dbReference type="EMBL" id="CAMAPF010000204">
    <property type="protein sequence ID" value="CAH9113209.1"/>
    <property type="molecule type" value="Genomic_DNA"/>
</dbReference>
<keyword evidence="9 14" id="KW-0067">ATP-binding</keyword>
<dbReference type="PROSITE" id="PS00107">
    <property type="entry name" value="PROTEIN_KINASE_ATP"/>
    <property type="match status" value="1"/>
</dbReference>
<evidence type="ECO:0000256" key="4">
    <source>
        <dbReference type="ARBA" id="ARBA00022553"/>
    </source>
</evidence>
<keyword evidence="5" id="KW-0808">Transferase</keyword>
<dbReference type="PROSITE" id="PS50011">
    <property type="entry name" value="PROTEIN_KINASE_DOM"/>
    <property type="match status" value="1"/>
</dbReference>
<dbReference type="FunFam" id="3.30.200.20:FF:000745">
    <property type="entry name" value="Phytosulfokine receptor 2"/>
    <property type="match status" value="1"/>
</dbReference>
<sequence length="363" mass="40568">MGLLHLNGLSPTLKILVAAAGCFVLSCIVTCIIILCVVSKYRSRRPSSISVLESATFDPADINRIDMPELVQATRDFSPDLIIGDGSFGLVYKAKLSSGLQVAVKKLSADAFQGFREFRAEMETLGKIRHPNIVKMIGYCSAGSDRVLIYEFVKNGSLDQWLHYTSACDVAESAQREPLSWETRVKIVKGVAKGLAYMHSLDRPIIHRDIKASNVLLDENFESRIADFGLARQTEGSHIDVSTQVAGTMGYMPPEYIHGAARATTMGDVYSFGVLMLEIVTGRRPNFPFAGEDGRDIRLVEWARNMVSQNRYDEIIDSKLSVYGPNENDLTRYFRIATMCSSETARERPIMNDVIIMLERWYN</sequence>
<keyword evidence="4" id="KW-0597">Phosphoprotein</keyword>
<comment type="catalytic activity">
    <reaction evidence="13">
        <text>L-seryl-[protein] + ATP = O-phospho-L-seryl-[protein] + ADP + H(+)</text>
        <dbReference type="Rhea" id="RHEA:17989"/>
        <dbReference type="Rhea" id="RHEA-COMP:9863"/>
        <dbReference type="Rhea" id="RHEA-COMP:11604"/>
        <dbReference type="ChEBI" id="CHEBI:15378"/>
        <dbReference type="ChEBI" id="CHEBI:29999"/>
        <dbReference type="ChEBI" id="CHEBI:30616"/>
        <dbReference type="ChEBI" id="CHEBI:83421"/>
        <dbReference type="ChEBI" id="CHEBI:456216"/>
        <dbReference type="EC" id="2.7.11.1"/>
    </reaction>
</comment>
<gene>
    <name evidence="18" type="ORF">CEPIT_LOCUS20204</name>
    <name evidence="19" type="ORF">CEPIT_LOCUS29012</name>
</gene>
<keyword evidence="20" id="KW-1185">Reference proteome</keyword>
<dbReference type="InterPro" id="IPR051824">
    <property type="entry name" value="LRR_Rcpt-Like_S/T_Kinase"/>
</dbReference>
<feature type="domain" description="Protein kinase" evidence="17">
    <location>
        <begin position="77"/>
        <end position="362"/>
    </location>
</feature>
<evidence type="ECO:0000256" key="3">
    <source>
        <dbReference type="ARBA" id="ARBA00022527"/>
    </source>
</evidence>
<feature type="binding site" evidence="14">
    <location>
        <position position="106"/>
    </location>
    <ligand>
        <name>ATP</name>
        <dbReference type="ChEBI" id="CHEBI:30616"/>
    </ligand>
</feature>
<dbReference type="InterPro" id="IPR011009">
    <property type="entry name" value="Kinase-like_dom_sf"/>
</dbReference>
<dbReference type="CDD" id="cd14066">
    <property type="entry name" value="STKc_IRAK"/>
    <property type="match status" value="1"/>
</dbReference>
<evidence type="ECO:0000256" key="6">
    <source>
        <dbReference type="ARBA" id="ARBA00022692"/>
    </source>
</evidence>
<dbReference type="FunFam" id="1.10.510.10:FF:000035">
    <property type="entry name" value="Putative receptor-like serine/threonine-protein kinase"/>
    <property type="match status" value="1"/>
</dbReference>
<organism evidence="18 20">
    <name type="scientific">Cuscuta epithymum</name>
    <dbReference type="NCBI Taxonomy" id="186058"/>
    <lineage>
        <taxon>Eukaryota</taxon>
        <taxon>Viridiplantae</taxon>
        <taxon>Streptophyta</taxon>
        <taxon>Embryophyta</taxon>
        <taxon>Tracheophyta</taxon>
        <taxon>Spermatophyta</taxon>
        <taxon>Magnoliopsida</taxon>
        <taxon>eudicotyledons</taxon>
        <taxon>Gunneridae</taxon>
        <taxon>Pentapetalae</taxon>
        <taxon>asterids</taxon>
        <taxon>lamiids</taxon>
        <taxon>Solanales</taxon>
        <taxon>Convolvulaceae</taxon>
        <taxon>Cuscuteae</taxon>
        <taxon>Cuscuta</taxon>
        <taxon>Cuscuta subgen. Cuscuta</taxon>
    </lineage>
</organism>
<dbReference type="Proteomes" id="UP001152523">
    <property type="component" value="Unassembled WGS sequence"/>
</dbReference>
<proteinExistence type="inferred from homology"/>
<dbReference type="InterPro" id="IPR008271">
    <property type="entry name" value="Ser/Thr_kinase_AS"/>
</dbReference>
<evidence type="ECO:0000256" key="16">
    <source>
        <dbReference type="SAM" id="Phobius"/>
    </source>
</evidence>
<dbReference type="EMBL" id="CAMAPF010000949">
    <property type="protein sequence ID" value="CAH9128347.1"/>
    <property type="molecule type" value="Genomic_DNA"/>
</dbReference>
<keyword evidence="10 16" id="KW-1133">Transmembrane helix</keyword>
<dbReference type="GO" id="GO:0005524">
    <property type="term" value="F:ATP binding"/>
    <property type="evidence" value="ECO:0007669"/>
    <property type="project" value="UniProtKB-UniRule"/>
</dbReference>
<dbReference type="AlphaFoldDB" id="A0AAV0E4P2"/>
<protein>
    <recommendedName>
        <fullName evidence="2">non-specific serine/threonine protein kinase</fullName>
        <ecNumber evidence="2">2.7.11.1</ecNumber>
    </recommendedName>
</protein>
<dbReference type="SMART" id="SM00220">
    <property type="entry name" value="S_TKc"/>
    <property type="match status" value="1"/>
</dbReference>
<feature type="transmembrane region" description="Helical" evidence="16">
    <location>
        <begin position="15"/>
        <end position="38"/>
    </location>
</feature>
<comment type="catalytic activity">
    <reaction evidence="12">
        <text>L-threonyl-[protein] + ATP = O-phospho-L-threonyl-[protein] + ADP + H(+)</text>
        <dbReference type="Rhea" id="RHEA:46608"/>
        <dbReference type="Rhea" id="RHEA-COMP:11060"/>
        <dbReference type="Rhea" id="RHEA-COMP:11605"/>
        <dbReference type="ChEBI" id="CHEBI:15378"/>
        <dbReference type="ChEBI" id="CHEBI:30013"/>
        <dbReference type="ChEBI" id="CHEBI:30616"/>
        <dbReference type="ChEBI" id="CHEBI:61977"/>
        <dbReference type="ChEBI" id="CHEBI:456216"/>
        <dbReference type="EC" id="2.7.11.1"/>
    </reaction>
</comment>
<accession>A0AAV0E4P2</accession>
<keyword evidence="3 15" id="KW-0723">Serine/threonine-protein kinase</keyword>
<dbReference type="PROSITE" id="PS00108">
    <property type="entry name" value="PROTEIN_KINASE_ST"/>
    <property type="match status" value="1"/>
</dbReference>